<dbReference type="PANTHER" id="PTHR10846:SF8">
    <property type="entry name" value="INNER MEMBRANE PROTEIN YRBG"/>
    <property type="match status" value="1"/>
</dbReference>
<feature type="transmembrane region" description="Helical" evidence="5">
    <location>
        <begin position="33"/>
        <end position="54"/>
    </location>
</feature>
<evidence type="ECO:0000256" key="4">
    <source>
        <dbReference type="ARBA" id="ARBA00023136"/>
    </source>
</evidence>
<dbReference type="InterPro" id="IPR004837">
    <property type="entry name" value="NaCa_Exmemb"/>
</dbReference>
<feature type="transmembrane region" description="Helical" evidence="5">
    <location>
        <begin position="260"/>
        <end position="279"/>
    </location>
</feature>
<dbReference type="Gene3D" id="6.10.280.80">
    <property type="entry name" value="NCX, peripheral helical region"/>
    <property type="match status" value="1"/>
</dbReference>
<sequence length="305" mass="31335">MTILLFLIGLAALFVGGDLLLRGAVSTARSLRVSDLVIGMTVIGFGTSLPELLVSVQAAWTGAPGIALGNVIGSNIANILLILGAAALLFPVAAQFVNIRRDLLMMLAATVALWLLIADGRLGRAEGTVLVIGLAAFLWFSLRQSDPLPASAPADPARFKFQSAAQLGVGLALLIIGARLLVDSATTLARDAGISEAVVGLTIVAIGTSLPELATSLMAAWRRNASVALGNVIGSNLFNILGIMGLTAVIAPVTAQARFATLDMPIALATAGILVLLLWRSQGIGRVGGAMLFGGYLFYLIAIGA</sequence>
<keyword evidence="4 5" id="KW-0472">Membrane</keyword>
<evidence type="ECO:0000256" key="2">
    <source>
        <dbReference type="ARBA" id="ARBA00022692"/>
    </source>
</evidence>
<keyword evidence="2 5" id="KW-0812">Transmembrane</keyword>
<dbReference type="Gene3D" id="1.20.1420.30">
    <property type="entry name" value="NCX, central ion-binding region"/>
    <property type="match status" value="1"/>
</dbReference>
<dbReference type="InterPro" id="IPR004481">
    <property type="entry name" value="K/Na/Ca-exchanger"/>
</dbReference>
<dbReference type="Pfam" id="PF01699">
    <property type="entry name" value="Na_Ca_ex"/>
    <property type="match status" value="2"/>
</dbReference>
<evidence type="ECO:0000256" key="1">
    <source>
        <dbReference type="ARBA" id="ARBA00004141"/>
    </source>
</evidence>
<dbReference type="RefSeq" id="WP_138843689.1">
    <property type="nucleotide sequence ID" value="NZ_VCPD01000005.1"/>
</dbReference>
<proteinExistence type="predicted"/>
<gene>
    <name evidence="7" type="ORF">FGK63_15035</name>
</gene>
<name>A0ABY2WV28_9RHOB</name>
<evidence type="ECO:0000313" key="8">
    <source>
        <dbReference type="Proteomes" id="UP001193035"/>
    </source>
</evidence>
<feature type="transmembrane region" description="Helical" evidence="5">
    <location>
        <begin position="233"/>
        <end position="253"/>
    </location>
</feature>
<dbReference type="NCBIfam" id="TIGR00367">
    <property type="entry name" value="calcium/sodium antiporter"/>
    <property type="match status" value="1"/>
</dbReference>
<feature type="domain" description="Sodium/calcium exchanger membrane region" evidence="6">
    <location>
        <begin position="3"/>
        <end position="142"/>
    </location>
</feature>
<reference evidence="7 8" key="1">
    <citation type="submission" date="2019-05" db="EMBL/GenBank/DDBJ databases">
        <title>Ruegeria sp. nov., isolated from tidal flat.</title>
        <authorList>
            <person name="Kim W."/>
        </authorList>
    </citation>
    <scope>NUCLEOTIDE SEQUENCE [LARGE SCALE GENOMIC DNA]</scope>
    <source>
        <strain evidence="7 8">CAU 1488</strain>
    </source>
</reference>
<feature type="transmembrane region" description="Helical" evidence="5">
    <location>
        <begin position="127"/>
        <end position="144"/>
    </location>
</feature>
<dbReference type="Proteomes" id="UP001193035">
    <property type="component" value="Unassembled WGS sequence"/>
</dbReference>
<feature type="transmembrane region" description="Helical" evidence="5">
    <location>
        <begin position="164"/>
        <end position="182"/>
    </location>
</feature>
<keyword evidence="3 5" id="KW-1133">Transmembrane helix</keyword>
<evidence type="ECO:0000256" key="3">
    <source>
        <dbReference type="ARBA" id="ARBA00022989"/>
    </source>
</evidence>
<feature type="transmembrane region" description="Helical" evidence="5">
    <location>
        <begin position="103"/>
        <end position="120"/>
    </location>
</feature>
<evidence type="ECO:0000256" key="5">
    <source>
        <dbReference type="SAM" id="Phobius"/>
    </source>
</evidence>
<accession>A0ABY2WV28</accession>
<comment type="subcellular location">
    <subcellularLocation>
        <location evidence="1">Membrane</location>
        <topology evidence="1">Multi-pass membrane protein</topology>
    </subcellularLocation>
</comment>
<dbReference type="PANTHER" id="PTHR10846">
    <property type="entry name" value="SODIUM/POTASSIUM/CALCIUM EXCHANGER"/>
    <property type="match status" value="1"/>
</dbReference>
<protein>
    <submittedName>
        <fullName evidence="7">Calcium/sodium antiporter</fullName>
    </submittedName>
</protein>
<dbReference type="InterPro" id="IPR044880">
    <property type="entry name" value="NCX_ion-bd_dom_sf"/>
</dbReference>
<dbReference type="EMBL" id="VCPD01000005">
    <property type="protein sequence ID" value="TMV06458.1"/>
    <property type="molecule type" value="Genomic_DNA"/>
</dbReference>
<comment type="caution">
    <text evidence="7">The sequence shown here is derived from an EMBL/GenBank/DDBJ whole genome shotgun (WGS) entry which is preliminary data.</text>
</comment>
<organism evidence="7 8">
    <name type="scientific">Ruegeria sediminis</name>
    <dbReference type="NCBI Taxonomy" id="2583820"/>
    <lineage>
        <taxon>Bacteria</taxon>
        <taxon>Pseudomonadati</taxon>
        <taxon>Pseudomonadota</taxon>
        <taxon>Alphaproteobacteria</taxon>
        <taxon>Rhodobacterales</taxon>
        <taxon>Roseobacteraceae</taxon>
        <taxon>Ruegeria</taxon>
    </lineage>
</organism>
<feature type="domain" description="Sodium/calcium exchanger membrane region" evidence="6">
    <location>
        <begin position="164"/>
        <end position="302"/>
    </location>
</feature>
<feature type="transmembrane region" description="Helical" evidence="5">
    <location>
        <begin position="285"/>
        <end position="303"/>
    </location>
</feature>
<evidence type="ECO:0000313" key="7">
    <source>
        <dbReference type="EMBL" id="TMV06458.1"/>
    </source>
</evidence>
<feature type="transmembrane region" description="Helical" evidence="5">
    <location>
        <begin position="75"/>
        <end position="97"/>
    </location>
</feature>
<evidence type="ECO:0000259" key="6">
    <source>
        <dbReference type="Pfam" id="PF01699"/>
    </source>
</evidence>
<keyword evidence="8" id="KW-1185">Reference proteome</keyword>